<feature type="transmembrane region" description="Helical" evidence="6">
    <location>
        <begin position="90"/>
        <end position="113"/>
    </location>
</feature>
<feature type="transmembrane region" description="Helical" evidence="6">
    <location>
        <begin position="400"/>
        <end position="417"/>
    </location>
</feature>
<evidence type="ECO:0000256" key="6">
    <source>
        <dbReference type="SAM" id="Phobius"/>
    </source>
</evidence>
<feature type="transmembrane region" description="Helical" evidence="6">
    <location>
        <begin position="438"/>
        <end position="459"/>
    </location>
</feature>
<feature type="transmembrane region" description="Helical" evidence="6">
    <location>
        <begin position="305"/>
        <end position="325"/>
    </location>
</feature>
<dbReference type="EMBL" id="BHYK01000014">
    <property type="protein sequence ID" value="GCD10982.1"/>
    <property type="molecule type" value="Genomic_DNA"/>
</dbReference>
<feature type="transmembrane region" description="Helical" evidence="6">
    <location>
        <begin position="45"/>
        <end position="69"/>
    </location>
</feature>
<feature type="transmembrane region" description="Helical" evidence="6">
    <location>
        <begin position="337"/>
        <end position="354"/>
    </location>
</feature>
<gene>
    <name evidence="7" type="ORF">Ctaglu_26050</name>
</gene>
<evidence type="ECO:0000256" key="4">
    <source>
        <dbReference type="ARBA" id="ARBA00022989"/>
    </source>
</evidence>
<dbReference type="PANTHER" id="PTHR30250">
    <property type="entry name" value="PST FAMILY PREDICTED COLANIC ACID TRANSPORTER"/>
    <property type="match status" value="1"/>
</dbReference>
<evidence type="ECO:0000313" key="7">
    <source>
        <dbReference type="EMBL" id="GCD10982.1"/>
    </source>
</evidence>
<protein>
    <submittedName>
        <fullName evidence="7">Sugar translocase</fullName>
    </submittedName>
</protein>
<feature type="transmembrane region" description="Helical" evidence="6">
    <location>
        <begin position="12"/>
        <end position="33"/>
    </location>
</feature>
<comment type="subcellular location">
    <subcellularLocation>
        <location evidence="1">Cell membrane</location>
        <topology evidence="1">Multi-pass membrane protein</topology>
    </subcellularLocation>
</comment>
<feature type="transmembrane region" description="Helical" evidence="6">
    <location>
        <begin position="375"/>
        <end position="394"/>
    </location>
</feature>
<dbReference type="OrthoDB" id="8609648at2"/>
<keyword evidence="4 6" id="KW-1133">Transmembrane helix</keyword>
<keyword evidence="3 6" id="KW-0812">Transmembrane</keyword>
<evidence type="ECO:0000256" key="3">
    <source>
        <dbReference type="ARBA" id="ARBA00022692"/>
    </source>
</evidence>
<keyword evidence="2" id="KW-1003">Cell membrane</keyword>
<reference evidence="7 8" key="1">
    <citation type="submission" date="2018-11" db="EMBL/GenBank/DDBJ databases">
        <title>Genome sequencing and assembly of Clostridium tagluense strain A121.</title>
        <authorList>
            <person name="Murakami T."/>
            <person name="Segawa T."/>
            <person name="Shcherbakova V.A."/>
            <person name="Mori H."/>
            <person name="Yoshimura Y."/>
        </authorList>
    </citation>
    <scope>NUCLEOTIDE SEQUENCE [LARGE SCALE GENOMIC DNA]</scope>
    <source>
        <strain evidence="7 8">A121</strain>
    </source>
</reference>
<sequence length="510" mass="58201">MRIKNSLNNIIFNLGSTFITYILSFVSRSIFIYTLGAQYLGVNGLFSNILMMLSLAELGIGTAINFSLYKPIAQKDNNKISTLMTFYRKAYSLIGCIVAVFGFILMFFLHYIIKDANTIENLRTIYLLYLFSTVSGYFLSYKTTLVSAYQKDYTLVPINVAMSAITILGQIVILMTTKSFIYYLFVQIIFGFIQRIIINNVITKQYKYIDFKTKEKLPKSELNVIIKNVKAMFYHKIGDYCVNGTDNIVISTFVGIKAVGFYSNYTLLITTVNAIIMIIFNSTSASFGDLIAKEKPEKRLEKFRVLNFLGFWFFGFATICFYNLLNPFITLWIGNKYILDLSIIIPVIINYYLLGMRVPLGIVKSSGGVYAQDRFVPLIQAVVNLFFSIILVKYIGLAGVFWGTVISAFVPMIYRPYVVYKYIFETSCKKYLIQYTQYLLVVVVNIFVTSTLCKMLFLNAGWVNLIGRGFVCVVIPNLLIVVLFRKSYEFKQLISIVKENKGGFRSGKKG</sequence>
<organism evidence="7 8">
    <name type="scientific">Clostridium tagluense</name>
    <dbReference type="NCBI Taxonomy" id="360422"/>
    <lineage>
        <taxon>Bacteria</taxon>
        <taxon>Bacillati</taxon>
        <taxon>Bacillota</taxon>
        <taxon>Clostridia</taxon>
        <taxon>Eubacteriales</taxon>
        <taxon>Clostridiaceae</taxon>
        <taxon>Clostridium</taxon>
    </lineage>
</organism>
<accession>A0A401UN76</accession>
<dbReference type="InterPro" id="IPR050833">
    <property type="entry name" value="Poly_Biosynth_Transport"/>
</dbReference>
<dbReference type="Proteomes" id="UP000287872">
    <property type="component" value="Unassembled WGS sequence"/>
</dbReference>
<proteinExistence type="predicted"/>
<evidence type="ECO:0000313" key="8">
    <source>
        <dbReference type="Proteomes" id="UP000287872"/>
    </source>
</evidence>
<feature type="transmembrane region" description="Helical" evidence="6">
    <location>
        <begin position="465"/>
        <end position="484"/>
    </location>
</feature>
<feature type="transmembrane region" description="Helical" evidence="6">
    <location>
        <begin position="153"/>
        <end position="174"/>
    </location>
</feature>
<keyword evidence="5 6" id="KW-0472">Membrane</keyword>
<evidence type="ECO:0000256" key="1">
    <source>
        <dbReference type="ARBA" id="ARBA00004651"/>
    </source>
</evidence>
<name>A0A401UN76_9CLOT</name>
<dbReference type="PANTHER" id="PTHR30250:SF26">
    <property type="entry name" value="PSMA PROTEIN"/>
    <property type="match status" value="1"/>
</dbReference>
<dbReference type="AlphaFoldDB" id="A0A401UN76"/>
<dbReference type="GO" id="GO:0005886">
    <property type="term" value="C:plasma membrane"/>
    <property type="evidence" value="ECO:0007669"/>
    <property type="project" value="UniProtKB-SubCell"/>
</dbReference>
<evidence type="ECO:0000256" key="5">
    <source>
        <dbReference type="ARBA" id="ARBA00023136"/>
    </source>
</evidence>
<feature type="transmembrane region" description="Helical" evidence="6">
    <location>
        <begin position="125"/>
        <end position="141"/>
    </location>
</feature>
<feature type="transmembrane region" description="Helical" evidence="6">
    <location>
        <begin position="180"/>
        <end position="198"/>
    </location>
</feature>
<comment type="caution">
    <text evidence="7">The sequence shown here is derived from an EMBL/GenBank/DDBJ whole genome shotgun (WGS) entry which is preliminary data.</text>
</comment>
<evidence type="ECO:0000256" key="2">
    <source>
        <dbReference type="ARBA" id="ARBA00022475"/>
    </source>
</evidence>
<keyword evidence="8" id="KW-1185">Reference proteome</keyword>